<dbReference type="Proteomes" id="UP000030687">
    <property type="component" value="Unassembled WGS sequence"/>
</dbReference>
<evidence type="ECO:0000313" key="3">
    <source>
        <dbReference type="Proteomes" id="UP000030687"/>
    </source>
</evidence>
<organism evidence="2 3">
    <name type="scientific">Citrus clementina</name>
    <name type="common">Clementine</name>
    <name type="synonym">Citrus deliciosa x Citrus sinensis</name>
    <dbReference type="NCBI Taxonomy" id="85681"/>
    <lineage>
        <taxon>Eukaryota</taxon>
        <taxon>Viridiplantae</taxon>
        <taxon>Streptophyta</taxon>
        <taxon>Embryophyta</taxon>
        <taxon>Tracheophyta</taxon>
        <taxon>Spermatophyta</taxon>
        <taxon>Magnoliopsida</taxon>
        <taxon>eudicotyledons</taxon>
        <taxon>Gunneridae</taxon>
        <taxon>Pentapetalae</taxon>
        <taxon>rosids</taxon>
        <taxon>malvids</taxon>
        <taxon>Sapindales</taxon>
        <taxon>Rutaceae</taxon>
        <taxon>Aurantioideae</taxon>
        <taxon>Citrus</taxon>
    </lineage>
</organism>
<dbReference type="AlphaFoldDB" id="V4UW55"/>
<evidence type="ECO:0000313" key="2">
    <source>
        <dbReference type="EMBL" id="ESR43944.1"/>
    </source>
</evidence>
<proteinExistence type="predicted"/>
<dbReference type="EMBL" id="KI536861">
    <property type="protein sequence ID" value="ESR43944.1"/>
    <property type="molecule type" value="Genomic_DNA"/>
</dbReference>
<dbReference type="KEGG" id="cic:CICLE_v10013914mg"/>
<gene>
    <name evidence="2" type="ORF">CICLE_v10013914mg</name>
</gene>
<sequence>MMVTNLENFACSLQAVWLLDFRTYCLGFTLSSFLAHFLFSQGSIVDGTVPKWLLSPVSSFSQYILNFLTIWIFEFLLMLVLF</sequence>
<keyword evidence="1" id="KW-0812">Transmembrane</keyword>
<feature type="transmembrane region" description="Helical" evidence="1">
    <location>
        <begin position="60"/>
        <end position="81"/>
    </location>
</feature>
<protein>
    <submittedName>
        <fullName evidence="2">Uncharacterized protein</fullName>
    </submittedName>
</protein>
<keyword evidence="3" id="KW-1185">Reference proteome</keyword>
<name>V4UW55_CITCL</name>
<keyword evidence="1" id="KW-1133">Transmembrane helix</keyword>
<feature type="transmembrane region" description="Helical" evidence="1">
    <location>
        <begin position="21"/>
        <end position="40"/>
    </location>
</feature>
<reference evidence="2 3" key="1">
    <citation type="submission" date="2013-10" db="EMBL/GenBank/DDBJ databases">
        <authorList>
            <consortium name="International Citrus Genome Consortium"/>
            <person name="Jenkins J."/>
            <person name="Schmutz J."/>
            <person name="Prochnik S."/>
            <person name="Rokhsar D."/>
            <person name="Gmitter F."/>
            <person name="Ollitrault P."/>
            <person name="Machado M."/>
            <person name="Talon M."/>
            <person name="Wincker P."/>
            <person name="Jaillon O."/>
            <person name="Morgante M."/>
        </authorList>
    </citation>
    <scope>NUCLEOTIDE SEQUENCE</scope>
    <source>
        <strain evidence="3">cv. Clemenules</strain>
    </source>
</reference>
<dbReference type="InParanoid" id="V4UW55"/>
<keyword evidence="1" id="KW-0472">Membrane</keyword>
<dbReference type="Gramene" id="ESR43944">
    <property type="protein sequence ID" value="ESR43944"/>
    <property type="gene ID" value="CICLE_v10013914mg"/>
</dbReference>
<accession>V4UW55</accession>
<evidence type="ECO:0000256" key="1">
    <source>
        <dbReference type="SAM" id="Phobius"/>
    </source>
</evidence>